<feature type="compositionally biased region" description="Low complexity" evidence="1">
    <location>
        <begin position="818"/>
        <end position="832"/>
    </location>
</feature>
<evidence type="ECO:0000259" key="2">
    <source>
        <dbReference type="PROSITE" id="PS50826"/>
    </source>
</evidence>
<dbReference type="CDD" id="cd17685">
    <property type="entry name" value="RUN_RUSC"/>
    <property type="match status" value="1"/>
</dbReference>
<feature type="compositionally biased region" description="Acidic residues" evidence="1">
    <location>
        <begin position="880"/>
        <end position="889"/>
    </location>
</feature>
<dbReference type="InterPro" id="IPR047343">
    <property type="entry name" value="RUSC1_2"/>
</dbReference>
<reference evidence="3" key="1">
    <citation type="submission" date="2020-11" db="EMBL/GenBank/DDBJ databases">
        <authorList>
            <person name="Tran Van P."/>
        </authorList>
    </citation>
    <scope>NUCLEOTIDE SEQUENCE</scope>
</reference>
<feature type="region of interest" description="Disordered" evidence="1">
    <location>
        <begin position="1431"/>
        <end position="1620"/>
    </location>
</feature>
<feature type="compositionally biased region" description="Low complexity" evidence="1">
    <location>
        <begin position="1"/>
        <end position="16"/>
    </location>
</feature>
<sequence>MENSSSASGRVSSGAADLPVDPTVPARPTRGDPSSACHKSFHVGTAMSSLPAVVAAAASVINTGVRLAPSGRRCGGGPMAASLFALPAGGGGSGYAMTMGGFRRPDWLVGMAGSTLTDASSLSFEDNDYQWCSEYASSLHSPCGYGSVGNSGSFRPVGLLSLSTSGVVHDSSVPSTPDDLPRRKATATNPINQSVKCPVDDSMYACDEDGPHLTGAAVDFEVFPAEDIHGFMQFPEESVQSDVLGAGGETFASITQSLMAAQEWGLVDSDNRAIFQSSVGASSLCGSTPLFSPTREEEDEVSNVSIGVFSVDSLDVHDASSKCEQEDGTFLTAREEDLDDLDLELTWTTADIKTNYTLAFEGSYTTTTHEVSTPDGSQDGSRASTTGPSWTESLGKDSVKMTQSTATALTGAQYTWSQIKLLKCNTEGVNSNCGRSFSMPDLMRRSLNVLNDTRTAPIYKASSRNQVPSETLFRRRSLAQLFLRNRLLSSRLDGNRSTNENASLVDSITEEGEEALATQNGSGGSTNEEFCSAKSNLSSRSGARAPDIPTDPKLIRCGSNDSQSSTVNVSSLLLTETNESKKHSKGMQTSGSPTSSEATSVGLTQPFSEDSLKRGRERKRERASILVCYPNYALPDLTFLGQSSRKFDADVYLCPRKASGSFDNSVVDPSKLPQEVQKHVPPANAASNSEPRPLSTDDILRLQESSLSHIKDWDSLQTLLPDGVRRLIGKRGSVVEAKSVQKKEPSFEPEIKFRKPRPRSCDPALLLRKPFLLEQTELIHACHDRHSGSHEQACRNSGQVQPKSILRKTSSSCDDRSATSTSETITATSQSSVKRRTPPCSSPASRVLRNLRSRSAENQNKLSVAARRKKHRESYIYDDSAGENDEDESSAVLGPPSESSCACTISEEPRRPDALELRSHVSDMISARSSLAMPDLGARKRFHRSAGNLFDGKFSCAQIIDEMCAGKVGERQMTQCPCGGVLRHRKSVSFAELEDADVEQIAEDERDWCFDCRERIICAFLQRSALRNVSSTQFCSKDCGGCCADVPTLWSAGAAVSSASLPTTPLKCARAALSPTLDFNHKQDLVDNLASAVLELRKIVRQAVSINNREGEKSNDVCIGGALPSASPAERRISDWALDCLCPTIYAALSDGLLPQIQTLFGSVPNSLWKVVEVSSQLGSTTKALNDLVTKVNAEEHLNEGPLKFNAFICGLLNIQSLRSWLCYLRTRESVIQKHFHPHAFLYGANSWSRGLFDEMLSLLAPLSTQSFRFDLLYEYRRLHSSFQFMEEKMKHHMSADRLDAQDSAEDRRGAMRKAHSQDYFLDSGVGATQSDKPEADQHMRGMVRTRSSMDNTNTVTDFAAGVKKRWSGVQLGSKLLQALDQLALDDEDLEIPGPAPQIKDVDGSDKNGNKRSQESVKFSRLRRKWELLSGNKKPLSPLPSKIPRPVQKVSPTGAKPLPSASAAKKPEPPAKPAVMPKTFPVPLSGLRPKSAPQKATPAKKPEVEMHQLPVMTPESEQSCFSPMDTSSSSARSSSSAGSGVANAKANGRPFTRWTGPPTQSKGANKNWKPPLTIPPKPISVSETHRANPSGTLCGSPIRSKPKLSVDDNANGENSFSGMR</sequence>
<accession>A0A7R9BDK3</accession>
<feature type="region of interest" description="Disordered" evidence="1">
    <location>
        <begin position="788"/>
        <end position="905"/>
    </location>
</feature>
<feature type="region of interest" description="Disordered" evidence="1">
    <location>
        <begin position="674"/>
        <end position="695"/>
    </location>
</feature>
<dbReference type="PANTHER" id="PTHR15591:SF13">
    <property type="entry name" value="RUN DOMAIN-CONTAINING PROTEIN"/>
    <property type="match status" value="1"/>
</dbReference>
<proteinExistence type="predicted"/>
<dbReference type="GO" id="GO:0031410">
    <property type="term" value="C:cytoplasmic vesicle"/>
    <property type="evidence" value="ECO:0007669"/>
    <property type="project" value="TreeGrafter"/>
</dbReference>
<feature type="region of interest" description="Disordered" evidence="1">
    <location>
        <begin position="516"/>
        <end position="616"/>
    </location>
</feature>
<feature type="compositionally biased region" description="Polar residues" evidence="1">
    <location>
        <begin position="1611"/>
        <end position="1620"/>
    </location>
</feature>
<dbReference type="OrthoDB" id="9884296at2759"/>
<feature type="domain" description="RUN" evidence="2">
    <location>
        <begin position="1132"/>
        <end position="1275"/>
    </location>
</feature>
<name>A0A7R9BDK3_9CRUS</name>
<dbReference type="PANTHER" id="PTHR15591">
    <property type="entry name" value="RUN AND SH3 DOMAIN CONTAINING"/>
    <property type="match status" value="1"/>
</dbReference>
<gene>
    <name evidence="3" type="ORF">NMOB1V02_LOCUS1166</name>
</gene>
<feature type="compositionally biased region" description="Low complexity" evidence="1">
    <location>
        <begin position="1455"/>
        <end position="1464"/>
    </location>
</feature>
<dbReference type="EMBL" id="OA882147">
    <property type="protein sequence ID" value="CAD7273268.1"/>
    <property type="molecule type" value="Genomic_DNA"/>
</dbReference>
<dbReference type="EMBL" id="CAJPEX010000110">
    <property type="protein sequence ID" value="CAG0913420.1"/>
    <property type="molecule type" value="Genomic_DNA"/>
</dbReference>
<keyword evidence="4" id="KW-1185">Reference proteome</keyword>
<dbReference type="Gene3D" id="1.20.58.900">
    <property type="match status" value="1"/>
</dbReference>
<evidence type="ECO:0000313" key="3">
    <source>
        <dbReference type="EMBL" id="CAD7273268.1"/>
    </source>
</evidence>
<dbReference type="SUPFAM" id="SSF140741">
    <property type="entry name" value="RUN domain-like"/>
    <property type="match status" value="1"/>
</dbReference>
<feature type="compositionally biased region" description="Polar residues" evidence="1">
    <location>
        <begin position="365"/>
        <end position="392"/>
    </location>
</feature>
<dbReference type="SMART" id="SM00593">
    <property type="entry name" value="RUN"/>
    <property type="match status" value="1"/>
</dbReference>
<feature type="compositionally biased region" description="Polar residues" evidence="1">
    <location>
        <begin position="586"/>
        <end position="608"/>
    </location>
</feature>
<dbReference type="InterPro" id="IPR037213">
    <property type="entry name" value="Run_dom_sf"/>
</dbReference>
<dbReference type="Pfam" id="PF02759">
    <property type="entry name" value="RUN"/>
    <property type="match status" value="1"/>
</dbReference>
<protein>
    <recommendedName>
        <fullName evidence="2">RUN domain-containing protein</fullName>
    </recommendedName>
</protein>
<feature type="compositionally biased region" description="Basic and acidic residues" evidence="1">
    <location>
        <begin position="1400"/>
        <end position="1415"/>
    </location>
</feature>
<feature type="compositionally biased region" description="Polar residues" evidence="1">
    <location>
        <begin position="794"/>
        <end position="812"/>
    </location>
</feature>
<feature type="compositionally biased region" description="Polar residues" evidence="1">
    <location>
        <begin position="1515"/>
        <end position="1526"/>
    </location>
</feature>
<feature type="region of interest" description="Disordered" evidence="1">
    <location>
        <begin position="1391"/>
        <end position="1418"/>
    </location>
</feature>
<dbReference type="InterPro" id="IPR004012">
    <property type="entry name" value="Run_dom"/>
</dbReference>
<organism evidence="3">
    <name type="scientific">Notodromas monacha</name>
    <dbReference type="NCBI Taxonomy" id="399045"/>
    <lineage>
        <taxon>Eukaryota</taxon>
        <taxon>Metazoa</taxon>
        <taxon>Ecdysozoa</taxon>
        <taxon>Arthropoda</taxon>
        <taxon>Crustacea</taxon>
        <taxon>Oligostraca</taxon>
        <taxon>Ostracoda</taxon>
        <taxon>Podocopa</taxon>
        <taxon>Podocopida</taxon>
        <taxon>Cypridocopina</taxon>
        <taxon>Cypridoidea</taxon>
        <taxon>Cyprididae</taxon>
        <taxon>Notodromas</taxon>
    </lineage>
</organism>
<feature type="region of interest" description="Disordered" evidence="1">
    <location>
        <begin position="1"/>
        <end position="36"/>
    </location>
</feature>
<feature type="compositionally biased region" description="Low complexity" evidence="1">
    <location>
        <begin position="1527"/>
        <end position="1540"/>
    </location>
</feature>
<feature type="region of interest" description="Disordered" evidence="1">
    <location>
        <begin position="365"/>
        <end position="397"/>
    </location>
</feature>
<dbReference type="Proteomes" id="UP000678499">
    <property type="component" value="Unassembled WGS sequence"/>
</dbReference>
<evidence type="ECO:0000313" key="4">
    <source>
        <dbReference type="Proteomes" id="UP000678499"/>
    </source>
</evidence>
<feature type="compositionally biased region" description="Low complexity" evidence="1">
    <location>
        <begin position="559"/>
        <end position="575"/>
    </location>
</feature>
<evidence type="ECO:0000256" key="1">
    <source>
        <dbReference type="SAM" id="MobiDB-lite"/>
    </source>
</evidence>
<dbReference type="PROSITE" id="PS50826">
    <property type="entry name" value="RUN"/>
    <property type="match status" value="1"/>
</dbReference>
<feature type="compositionally biased region" description="Polar residues" evidence="1">
    <location>
        <begin position="517"/>
        <end position="541"/>
    </location>
</feature>